<evidence type="ECO:0000313" key="11">
    <source>
        <dbReference type="Proteomes" id="UP000609323"/>
    </source>
</evidence>
<dbReference type="Gene3D" id="1.20.1250.20">
    <property type="entry name" value="MFS general substrate transporter like domains"/>
    <property type="match status" value="2"/>
</dbReference>
<dbReference type="PROSITE" id="PS50850">
    <property type="entry name" value="MFS"/>
    <property type="match status" value="1"/>
</dbReference>
<feature type="transmembrane region" description="Helical" evidence="8">
    <location>
        <begin position="278"/>
        <end position="299"/>
    </location>
</feature>
<dbReference type="CDD" id="cd17503">
    <property type="entry name" value="MFS_LmrB_MDR_like"/>
    <property type="match status" value="1"/>
</dbReference>
<dbReference type="NCBIfam" id="TIGR00711">
    <property type="entry name" value="efflux_EmrB"/>
    <property type="match status" value="1"/>
</dbReference>
<feature type="transmembrane region" description="Helical" evidence="8">
    <location>
        <begin position="15"/>
        <end position="36"/>
    </location>
</feature>
<dbReference type="PANTHER" id="PTHR42718">
    <property type="entry name" value="MAJOR FACILITATOR SUPERFAMILY MULTIDRUG TRANSPORTER MFSC"/>
    <property type="match status" value="1"/>
</dbReference>
<name>A0ABQ1FSL6_9BACL</name>
<keyword evidence="7 8" id="KW-0472">Membrane</keyword>
<feature type="transmembrane region" description="Helical" evidence="8">
    <location>
        <begin position="239"/>
        <end position="257"/>
    </location>
</feature>
<evidence type="ECO:0000259" key="9">
    <source>
        <dbReference type="PROSITE" id="PS50850"/>
    </source>
</evidence>
<evidence type="ECO:0000313" key="10">
    <source>
        <dbReference type="EMBL" id="GGA29482.1"/>
    </source>
</evidence>
<gene>
    <name evidence="10" type="primary">yfjF</name>
    <name evidence="10" type="ORF">GCM10010917_13130</name>
</gene>
<feature type="transmembrane region" description="Helical" evidence="8">
    <location>
        <begin position="447"/>
        <end position="466"/>
    </location>
</feature>
<dbReference type="InterPro" id="IPR011701">
    <property type="entry name" value="MFS"/>
</dbReference>
<sequence length="481" mass="51605">MTTPQIKQQGLPKEILMAAWAIALGAIAPMLDSTMVNIAVDEINKDFNTTLGTIQWAITGYVLALAMAVPLSGWLMNKFNGKKVFIGAVIAFGVTSVLAGLSWDVSSFILFRLLQGFSAGIITPLMSTLLVKTAGPDNLGKVMAIVSTPMIFGPILGPVIGGFLVQGASWHWIFFINVFIVVIAVPLMIKTIPDFEPFNKESKLDLFGMITLSFMSAALIYGITKAADHASFNNGETRLWAGIGLGLAVLYIVYNRIRNHQTVLPMNLFAHKSFSASSIGLFLANMAVMGPMLILPLFFQTFRHFTAIEAALALIPQGIGMLVTRPLIGTLIDKIGAKYVVMVSLVLSLIGSIPLMFITDQTSMIWISLVLFIRGTSFGGIMLPLTSDAYTGLDTNQLPEAGVGINMIENLGSSFGSAVIATVVATAGHAGQGLQPTLAQGLKGYHAGFLVSALVLTLIFIPGLFLTHRSLRRGLRGRLTR</sequence>
<dbReference type="InterPro" id="IPR004638">
    <property type="entry name" value="EmrB-like"/>
</dbReference>
<evidence type="ECO:0000256" key="3">
    <source>
        <dbReference type="ARBA" id="ARBA00022448"/>
    </source>
</evidence>
<evidence type="ECO:0000256" key="1">
    <source>
        <dbReference type="ARBA" id="ARBA00004651"/>
    </source>
</evidence>
<dbReference type="InterPro" id="IPR036259">
    <property type="entry name" value="MFS_trans_sf"/>
</dbReference>
<dbReference type="SUPFAM" id="SSF103473">
    <property type="entry name" value="MFS general substrate transporter"/>
    <property type="match status" value="1"/>
</dbReference>
<evidence type="ECO:0000256" key="5">
    <source>
        <dbReference type="ARBA" id="ARBA00022692"/>
    </source>
</evidence>
<organism evidence="10 11">
    <name type="scientific">Paenibacillus physcomitrellae</name>
    <dbReference type="NCBI Taxonomy" id="1619311"/>
    <lineage>
        <taxon>Bacteria</taxon>
        <taxon>Bacillati</taxon>
        <taxon>Bacillota</taxon>
        <taxon>Bacilli</taxon>
        <taxon>Bacillales</taxon>
        <taxon>Paenibacillaceae</taxon>
        <taxon>Paenibacillus</taxon>
    </lineage>
</organism>
<comment type="caution">
    <text evidence="10">The sequence shown here is derived from an EMBL/GenBank/DDBJ whole genome shotgun (WGS) entry which is preliminary data.</text>
</comment>
<keyword evidence="11" id="KW-1185">Reference proteome</keyword>
<dbReference type="PANTHER" id="PTHR42718:SF9">
    <property type="entry name" value="MAJOR FACILITATOR SUPERFAMILY MULTIDRUG TRANSPORTER MFSC"/>
    <property type="match status" value="1"/>
</dbReference>
<feature type="transmembrane region" description="Helical" evidence="8">
    <location>
        <begin position="305"/>
        <end position="324"/>
    </location>
</feature>
<dbReference type="InterPro" id="IPR020846">
    <property type="entry name" value="MFS_dom"/>
</dbReference>
<keyword evidence="5 8" id="KW-0812">Transmembrane</keyword>
<dbReference type="EMBL" id="BMHF01000003">
    <property type="protein sequence ID" value="GGA29482.1"/>
    <property type="molecule type" value="Genomic_DNA"/>
</dbReference>
<feature type="transmembrane region" description="Helical" evidence="8">
    <location>
        <begin position="84"/>
        <end position="103"/>
    </location>
</feature>
<feature type="transmembrane region" description="Helical" evidence="8">
    <location>
        <begin position="336"/>
        <end position="358"/>
    </location>
</feature>
<feature type="transmembrane region" description="Helical" evidence="8">
    <location>
        <begin position="142"/>
        <end position="164"/>
    </location>
</feature>
<feature type="transmembrane region" description="Helical" evidence="8">
    <location>
        <begin position="364"/>
        <end position="386"/>
    </location>
</feature>
<feature type="domain" description="Major facilitator superfamily (MFS) profile" evidence="9">
    <location>
        <begin position="18"/>
        <end position="471"/>
    </location>
</feature>
<protein>
    <submittedName>
        <fullName evidence="10">MFS transporter</fullName>
    </submittedName>
</protein>
<feature type="transmembrane region" description="Helical" evidence="8">
    <location>
        <begin position="56"/>
        <end position="77"/>
    </location>
</feature>
<evidence type="ECO:0000256" key="4">
    <source>
        <dbReference type="ARBA" id="ARBA00022475"/>
    </source>
</evidence>
<dbReference type="Proteomes" id="UP000609323">
    <property type="component" value="Unassembled WGS sequence"/>
</dbReference>
<proteinExistence type="inferred from homology"/>
<comment type="subcellular location">
    <subcellularLocation>
        <location evidence="1">Cell membrane</location>
        <topology evidence="1">Multi-pass membrane protein</topology>
    </subcellularLocation>
</comment>
<evidence type="ECO:0000256" key="6">
    <source>
        <dbReference type="ARBA" id="ARBA00022989"/>
    </source>
</evidence>
<reference evidence="11" key="1">
    <citation type="journal article" date="2019" name="Int. J. Syst. Evol. Microbiol.">
        <title>The Global Catalogue of Microorganisms (GCM) 10K type strain sequencing project: providing services to taxonomists for standard genome sequencing and annotation.</title>
        <authorList>
            <consortium name="The Broad Institute Genomics Platform"/>
            <consortium name="The Broad Institute Genome Sequencing Center for Infectious Disease"/>
            <person name="Wu L."/>
            <person name="Ma J."/>
        </authorList>
    </citation>
    <scope>NUCLEOTIDE SEQUENCE [LARGE SCALE GENOMIC DNA]</scope>
    <source>
        <strain evidence="11">CGMCC 1.15044</strain>
    </source>
</reference>
<keyword evidence="6 8" id="KW-1133">Transmembrane helix</keyword>
<evidence type="ECO:0000256" key="2">
    <source>
        <dbReference type="ARBA" id="ARBA00008537"/>
    </source>
</evidence>
<dbReference type="RefSeq" id="WP_094092908.1">
    <property type="nucleotide sequence ID" value="NZ_BMHF01000003.1"/>
</dbReference>
<keyword evidence="3" id="KW-0813">Transport</keyword>
<feature type="transmembrane region" description="Helical" evidence="8">
    <location>
        <begin position="170"/>
        <end position="192"/>
    </location>
</feature>
<feature type="transmembrane region" description="Helical" evidence="8">
    <location>
        <begin position="407"/>
        <end position="427"/>
    </location>
</feature>
<dbReference type="Pfam" id="PF07690">
    <property type="entry name" value="MFS_1"/>
    <property type="match status" value="1"/>
</dbReference>
<evidence type="ECO:0000256" key="7">
    <source>
        <dbReference type="ARBA" id="ARBA00023136"/>
    </source>
</evidence>
<keyword evidence="4" id="KW-1003">Cell membrane</keyword>
<comment type="similarity">
    <text evidence="2">Belongs to the major facilitator superfamily. EmrB family.</text>
</comment>
<accession>A0ABQ1FSL6</accession>
<feature type="transmembrane region" description="Helical" evidence="8">
    <location>
        <begin position="109"/>
        <end position="130"/>
    </location>
</feature>
<evidence type="ECO:0000256" key="8">
    <source>
        <dbReference type="SAM" id="Phobius"/>
    </source>
</evidence>
<feature type="transmembrane region" description="Helical" evidence="8">
    <location>
        <begin position="204"/>
        <end position="224"/>
    </location>
</feature>